<sequence>MITDDDKGILIDKKRDVQSFIYFESHTIKARSIETTVISKSYIPIYCFCSSAVTWLSVKKNCDKFLGFEVNIRNVKMRWSIEVTFPLRN</sequence>
<evidence type="ECO:0000313" key="1">
    <source>
        <dbReference type="EMBL" id="GES89662.1"/>
    </source>
</evidence>
<dbReference type="EMBL" id="BLAL01000191">
    <property type="protein sequence ID" value="GES89662.1"/>
    <property type="molecule type" value="Genomic_DNA"/>
</dbReference>
<proteinExistence type="predicted"/>
<protein>
    <submittedName>
        <fullName evidence="1">Uncharacterized protein</fullName>
    </submittedName>
</protein>
<gene>
    <name evidence="1" type="ORF">RCL2_001655000</name>
</gene>
<comment type="caution">
    <text evidence="1">The sequence shown here is derived from an EMBL/GenBank/DDBJ whole genome shotgun (WGS) entry which is preliminary data.</text>
</comment>
<name>A0A8H3QSB5_9GLOM</name>
<reference evidence="1" key="1">
    <citation type="submission" date="2019-10" db="EMBL/GenBank/DDBJ databases">
        <title>Conservation and host-specific expression of non-tandemly repeated heterogenous ribosome RNA gene in arbuscular mycorrhizal fungi.</title>
        <authorList>
            <person name="Maeda T."/>
            <person name="Kobayashi Y."/>
            <person name="Nakagawa T."/>
            <person name="Ezawa T."/>
            <person name="Yamaguchi K."/>
            <person name="Bino T."/>
            <person name="Nishimoto Y."/>
            <person name="Shigenobu S."/>
            <person name="Kawaguchi M."/>
        </authorList>
    </citation>
    <scope>NUCLEOTIDE SEQUENCE</scope>
    <source>
        <strain evidence="1">HR1</strain>
    </source>
</reference>
<evidence type="ECO:0000313" key="2">
    <source>
        <dbReference type="Proteomes" id="UP000615446"/>
    </source>
</evidence>
<dbReference type="Proteomes" id="UP000615446">
    <property type="component" value="Unassembled WGS sequence"/>
</dbReference>
<accession>A0A8H3QSB5</accession>
<dbReference type="AlphaFoldDB" id="A0A8H3QSB5"/>
<organism evidence="1 2">
    <name type="scientific">Rhizophagus clarus</name>
    <dbReference type="NCBI Taxonomy" id="94130"/>
    <lineage>
        <taxon>Eukaryota</taxon>
        <taxon>Fungi</taxon>
        <taxon>Fungi incertae sedis</taxon>
        <taxon>Mucoromycota</taxon>
        <taxon>Glomeromycotina</taxon>
        <taxon>Glomeromycetes</taxon>
        <taxon>Glomerales</taxon>
        <taxon>Glomeraceae</taxon>
        <taxon>Rhizophagus</taxon>
    </lineage>
</organism>